<comment type="subcellular location">
    <subcellularLocation>
        <location evidence="1 10">Cell inner membrane</location>
    </subcellularLocation>
</comment>
<dbReference type="Pfam" id="PF03934">
    <property type="entry name" value="T2SSK"/>
    <property type="match status" value="1"/>
</dbReference>
<name>A0A1H8IZ07_9BURK</name>
<gene>
    <name evidence="13" type="ORF">SAMN02745977_01895</name>
</gene>
<dbReference type="PANTHER" id="PTHR38831">
    <property type="entry name" value="TYPE II SECRETION SYSTEM PROTEIN K"/>
    <property type="match status" value="1"/>
</dbReference>
<sequence length="329" mass="35496">MPRLSLLRSPSPHRQRGAALLLAMLTVTLVATFAAAAVWQQWRSTEIETAERARLQSGWILAGALDWSRLILQEDARQGGADHLSEPWAVPLMEARLSTFLAAERNITVDAGNLPDDAFLSGQIEDAQGRFNLRNLMRNGQVSGTDMQTLQRLFTNLQLPPAQAEQLGNQWIRAARAEAQGPDSDPGAPLLPARLQQLAWLGVEPALIRLLAPHLTILPERTSINANTASVEVLTAAAPNVPSGDIARAVAQRAGKPFADTAALQAAIPAGEGQADIGITSKYFLVRGSLRLGSIRIDEQALVERRGQQSVMLWREKGSVSTPEGPSTP</sequence>
<dbReference type="RefSeq" id="WP_159430743.1">
    <property type="nucleotide sequence ID" value="NZ_FOCW01000005.1"/>
</dbReference>
<keyword evidence="8" id="KW-1133">Transmembrane helix</keyword>
<dbReference type="SUPFAM" id="SSF158544">
    <property type="entry name" value="GspK insert domain-like"/>
    <property type="match status" value="1"/>
</dbReference>
<proteinExistence type="inferred from homology"/>
<organism evidence="13 14">
    <name type="scientific">Brachymonas denitrificans DSM 15123</name>
    <dbReference type="NCBI Taxonomy" id="1121117"/>
    <lineage>
        <taxon>Bacteria</taxon>
        <taxon>Pseudomonadati</taxon>
        <taxon>Pseudomonadota</taxon>
        <taxon>Betaproteobacteria</taxon>
        <taxon>Burkholderiales</taxon>
        <taxon>Comamonadaceae</taxon>
        <taxon>Brachymonas</taxon>
    </lineage>
</organism>
<evidence type="ECO:0000256" key="2">
    <source>
        <dbReference type="ARBA" id="ARBA00007246"/>
    </source>
</evidence>
<evidence type="ECO:0000256" key="8">
    <source>
        <dbReference type="ARBA" id="ARBA00022989"/>
    </source>
</evidence>
<keyword evidence="14" id="KW-1185">Reference proteome</keyword>
<evidence type="ECO:0000256" key="9">
    <source>
        <dbReference type="ARBA" id="ARBA00023136"/>
    </source>
</evidence>
<evidence type="ECO:0000256" key="10">
    <source>
        <dbReference type="PIRNR" id="PIRNR002786"/>
    </source>
</evidence>
<dbReference type="OrthoDB" id="5293133at2"/>
<evidence type="ECO:0000256" key="1">
    <source>
        <dbReference type="ARBA" id="ARBA00004533"/>
    </source>
</evidence>
<reference evidence="13 14" key="1">
    <citation type="submission" date="2016-10" db="EMBL/GenBank/DDBJ databases">
        <authorList>
            <person name="de Groot N.N."/>
        </authorList>
    </citation>
    <scope>NUCLEOTIDE SEQUENCE [LARGE SCALE GENOMIC DNA]</scope>
    <source>
        <strain evidence="13 14">DSM 15123</strain>
    </source>
</reference>
<accession>A0A1H8IZ07</accession>
<dbReference type="NCBIfam" id="NF037980">
    <property type="entry name" value="T2SS_GspK"/>
    <property type="match status" value="1"/>
</dbReference>
<keyword evidence="6" id="KW-0812">Transmembrane</keyword>
<dbReference type="EMBL" id="FOCW01000005">
    <property type="protein sequence ID" value="SEN73157.1"/>
    <property type="molecule type" value="Genomic_DNA"/>
</dbReference>
<evidence type="ECO:0000259" key="11">
    <source>
        <dbReference type="Pfam" id="PF03934"/>
    </source>
</evidence>
<evidence type="ECO:0000313" key="13">
    <source>
        <dbReference type="EMBL" id="SEN73157.1"/>
    </source>
</evidence>
<dbReference type="GO" id="GO:0009306">
    <property type="term" value="P:protein secretion"/>
    <property type="evidence" value="ECO:0007669"/>
    <property type="project" value="InterPro"/>
</dbReference>
<dbReference type="InterPro" id="IPR038072">
    <property type="entry name" value="GspK_central_sf"/>
</dbReference>
<keyword evidence="7" id="KW-0653">Protein transport</keyword>
<dbReference type="InterPro" id="IPR049179">
    <property type="entry name" value="T2SSK_SAM-like_2nd"/>
</dbReference>
<evidence type="ECO:0000256" key="6">
    <source>
        <dbReference type="ARBA" id="ARBA00022692"/>
    </source>
</evidence>
<dbReference type="InterPro" id="IPR049031">
    <property type="entry name" value="T2SSK_SAM-like_1st"/>
</dbReference>
<protein>
    <recommendedName>
        <fullName evidence="10">Type II secretion system protein K</fullName>
    </recommendedName>
</protein>
<dbReference type="Pfam" id="PF21687">
    <property type="entry name" value="T2SSK_1st"/>
    <property type="match status" value="1"/>
</dbReference>
<feature type="domain" description="T2SS protein K first SAM-like" evidence="12">
    <location>
        <begin position="129"/>
        <end position="220"/>
    </location>
</feature>
<dbReference type="STRING" id="1121117.SAMN02745977_01895"/>
<keyword evidence="4 10" id="KW-1003">Cell membrane</keyword>
<evidence type="ECO:0000256" key="5">
    <source>
        <dbReference type="ARBA" id="ARBA00022519"/>
    </source>
</evidence>
<keyword evidence="3 10" id="KW-0813">Transport</keyword>
<dbReference type="Proteomes" id="UP000199531">
    <property type="component" value="Unassembled WGS sequence"/>
</dbReference>
<comment type="similarity">
    <text evidence="2 10">Belongs to the GSP K family.</text>
</comment>
<evidence type="ECO:0000256" key="3">
    <source>
        <dbReference type="ARBA" id="ARBA00022448"/>
    </source>
</evidence>
<dbReference type="InterPro" id="IPR005628">
    <property type="entry name" value="GspK"/>
</dbReference>
<keyword evidence="5 10" id="KW-0997">Cell inner membrane</keyword>
<dbReference type="PANTHER" id="PTHR38831:SF1">
    <property type="entry name" value="TYPE II SECRETION SYSTEM PROTEIN K-RELATED"/>
    <property type="match status" value="1"/>
</dbReference>
<evidence type="ECO:0000256" key="7">
    <source>
        <dbReference type="ARBA" id="ARBA00022927"/>
    </source>
</evidence>
<dbReference type="GO" id="GO:0005886">
    <property type="term" value="C:plasma membrane"/>
    <property type="evidence" value="ECO:0007669"/>
    <property type="project" value="UniProtKB-SubCell"/>
</dbReference>
<evidence type="ECO:0000313" key="14">
    <source>
        <dbReference type="Proteomes" id="UP000199531"/>
    </source>
</evidence>
<dbReference type="PIRSF" id="PIRSF002786">
    <property type="entry name" value="XcpX"/>
    <property type="match status" value="1"/>
</dbReference>
<dbReference type="InterPro" id="IPR045584">
    <property type="entry name" value="Pilin-like"/>
</dbReference>
<evidence type="ECO:0000259" key="12">
    <source>
        <dbReference type="Pfam" id="PF21687"/>
    </source>
</evidence>
<keyword evidence="9 10" id="KW-0472">Membrane</keyword>
<dbReference type="Gene3D" id="3.30.1300.30">
    <property type="entry name" value="GSPII I/J protein-like"/>
    <property type="match status" value="1"/>
</dbReference>
<dbReference type="AlphaFoldDB" id="A0A1H8IZ07"/>
<evidence type="ECO:0000256" key="4">
    <source>
        <dbReference type="ARBA" id="ARBA00022475"/>
    </source>
</evidence>
<feature type="domain" description="T2SS protein K second SAM-like" evidence="11">
    <location>
        <begin position="224"/>
        <end position="273"/>
    </location>
</feature>
<dbReference type="SUPFAM" id="SSF54523">
    <property type="entry name" value="Pili subunits"/>
    <property type="match status" value="1"/>
</dbReference>